<feature type="domain" description="Teneurin-like YD-shell" evidence="8">
    <location>
        <begin position="1194"/>
        <end position="1333"/>
    </location>
</feature>
<evidence type="ECO:0000256" key="6">
    <source>
        <dbReference type="SAM" id="Phobius"/>
    </source>
</evidence>
<dbReference type="GO" id="GO:0016787">
    <property type="term" value="F:hydrolase activity"/>
    <property type="evidence" value="ECO:0007669"/>
    <property type="project" value="UniProtKB-KW"/>
</dbReference>
<dbReference type="Pfam" id="PF25023">
    <property type="entry name" value="TEN_YD-shell"/>
    <property type="match status" value="2"/>
</dbReference>
<dbReference type="SUPFAM" id="SSF69318">
    <property type="entry name" value="Integrin alpha N-terminal domain"/>
    <property type="match status" value="1"/>
</dbReference>
<keyword evidence="6" id="KW-0472">Membrane</keyword>
<dbReference type="Gene3D" id="2.130.10.130">
    <property type="entry name" value="Integrin alpha, N-terminal"/>
    <property type="match status" value="2"/>
</dbReference>
<evidence type="ECO:0000256" key="5">
    <source>
        <dbReference type="ARBA" id="ARBA00023026"/>
    </source>
</evidence>
<evidence type="ECO:0000256" key="2">
    <source>
        <dbReference type="ARBA" id="ARBA00022525"/>
    </source>
</evidence>
<dbReference type="Gene3D" id="2.180.10.10">
    <property type="entry name" value="RHS repeat-associated core"/>
    <property type="match status" value="2"/>
</dbReference>
<dbReference type="Pfam" id="PF12256">
    <property type="entry name" value="TcdB_toxin_midN"/>
    <property type="match status" value="1"/>
</dbReference>
<organism evidence="9 10">
    <name type="scientific">Tannerella forsythia</name>
    <name type="common">Bacteroides forsythus</name>
    <dbReference type="NCBI Taxonomy" id="28112"/>
    <lineage>
        <taxon>Bacteria</taxon>
        <taxon>Pseudomonadati</taxon>
        <taxon>Bacteroidota</taxon>
        <taxon>Bacteroidia</taxon>
        <taxon>Bacteroidales</taxon>
        <taxon>Tannerellaceae</taxon>
        <taxon>Tannerella</taxon>
    </lineage>
</organism>
<accession>A0A1D3UPF4</accession>
<proteinExistence type="predicted"/>
<dbReference type="InterPro" id="IPR050708">
    <property type="entry name" value="T6SS_VgrG/RHS"/>
</dbReference>
<dbReference type="InterPro" id="IPR003284">
    <property type="entry name" value="Sal_SpvB"/>
</dbReference>
<feature type="transmembrane region" description="Helical" evidence="6">
    <location>
        <begin position="1733"/>
        <end position="1752"/>
    </location>
</feature>
<evidence type="ECO:0000313" key="9">
    <source>
        <dbReference type="EMBL" id="SCQ22094.1"/>
    </source>
</evidence>
<sequence>MRIINISIEIICTCLIIGVTGYAQKTNVYAAGNEASSDNYDPSGYRIWGNYRNETSDANELDARQLPSFYYKILKNRLENNYSPEEKRTFAPAPLSRGMAVGSTAGMAEITLTGAANYSVPIEVPEGIAGFKPEVSVRYSSQSGVGLLGYGWNLSAFSVISRSGKTFYHDGMSKAPALSYEDNVMLDGQRLMLISGQNLMNGAKYRLENDPTIDITYKMIGSFQGFTVRSKDGTIREFGVTSDSNIETPGGATLCWLLSRVVDKQGNVISYQYEETVNNGEFYLNRIEYASGRSVRFSYETRKDKQRGYYAGAVLNSNKILKSISTYIGQMQFKQYQFNYNAYENGLYTQLTEIIESGQNGQRYNPTRIYYGYPDPYKNEDIVTLSEHRKGNKPLFADFNGDGRMDFLSYPEELSDNPKEDVATLFLSLHGLGGTYFAKKCTIPMRAFGEFRYFMLADVNGDKKMDVIHVSRADNGTERYNYYVFDGEKLVYQYKGFNTHGDEAFVGDFDGDGRHDILIKNNSKVYDGEGREIASGGITDWGSDYIKYYYPNSRYICDLNGNGKSELLVIDKHGAKVYELNERQFVELPEFRTSLIKNYYFPYFGDFNGDGKTDVLIQRWHQGDYDDVSILFSTGKGYVKQDVLNADIRAKVFVADFNKDGKSDIFHMEIVDNAVRMKVGIFHGNGFHTTYHSSNLRLEDVYLSYNNIEYDNYLFQVADFDGDGSSEFCCARHMNAYIIRSFSDPQNLLVETISDGLGAYTSFQYAPITSNSICSVTGNNEAFPVTDSRFPLYVVSNITQSTGGYSETTRYRYKDPRSHMQGKGFLGFGEVESIDDNKDRKVITTYGYEKNYFYPYMKEQQVTTRSGTKIATSVYENSYVYNDSKRVVPYVRKSTTTDHLTGVVKTIECTQVDAWANPLKIVTRHGNDVTETVTASYINSEAENRWIIGLPQSVEKRVTKETGTWIDKQIFTYNAGYLPQKIVNFTGDGNKQTSEDVFDYDRYGNMITHSTRAYASPHVLTTKKEYSSDGLYMLRTIDPLSRVTTYTYNSSGQLALTKDFLNTTTAYEYDGMGRLVKTVYPDQTLSSVVYSWENAVASSVYGMTETLTGKPERKIYFDAFGRKVRECIRQTDGQDVCTDTKYDNAGRVSQESLPFKGGAASKWNTYGYDGYGRLSQQTHASGKTTTYTYAGNSITETKNGISHKSVYNAMGEQVSVTDPAGTITYTLRPDGQPVTITAPGNVKTTFSYDAYGRQTAIHDPSAGNRTFAYDASGNLQRETDADNRVKTMSYDVYGRLTSKVLPEFTTSYAYNGYGQLTTETSNNGISSVYEYDSYGRLAKERNNVPDGKWLEKTYTYAAGNLASVRYASQSGAIGTETYAYSHGHMNGIHWGSSPVWKLNAENPFSQPLSVTTGPVTRTYTYDVYGIPTGRTAQSTAGGTFLNSTYRFDVSRGNLTYRKDNRRNKQENFTYDNLNRLKTYGGIAMDYDPKGNITKKGDVGIFHYQTPYKPYALSGADIGTNKAIPPREQSVRYTSFERPAVISENGYEASFIYNASGDRQKMTVKKGGKPFYTRYYLGGRYETDVMGNSQKHRLYIGGDAYTAPAVYMNTGNGWALYYICRDYLGNMTHLVNRNGTVVQELSYDAWGRLRNPETHAVYLPDNETELMLGRGYTGHEHLPMFGLINMNARLYDPVLGRFLSPDPYVQMPDFSQNFNRYSYCLNNPLVYVDEDGEFIHLIIGAVVGGAINVIANWKTIQQKGFWAGVGSFGIGAVAGALSAGVGAGISSALVSGGSFSAGFLGTAAAKTAATSFISGAAIGAGAGGSGGFVSGLGNGLLGGRSFGQALKRGVLYGVGGAASGALLGGFAGGIDATIDGRRFLDGAKVTKEFAADVNVIAVRQIGNNNCLPASGESINKSLGGSIDQNQLRALAGGDPNTTPLNEVEFWTKHYSKLSGHSAEGKGGMGFSKLYDIVPTLNRGGRVAVGVAGSDNIGHSVVIKSVYLQTVQKVNGTVSKTVMYRIMDPGTGTFRSIPISEIIGNIWYIKP</sequence>
<dbReference type="InterPro" id="IPR022385">
    <property type="entry name" value="Rhs_assc_core"/>
</dbReference>
<dbReference type="EC" id="3.1.-.-" evidence="9"/>
<dbReference type="InterPro" id="IPR028994">
    <property type="entry name" value="Integrin_alpha_N"/>
</dbReference>
<feature type="domain" description="Insecticide toxin TcdB middle/N-terminal" evidence="7">
    <location>
        <begin position="715"/>
        <end position="852"/>
    </location>
</feature>
<dbReference type="GO" id="GO:0005576">
    <property type="term" value="C:extracellular region"/>
    <property type="evidence" value="ECO:0007669"/>
    <property type="project" value="UniProtKB-SubCell"/>
</dbReference>
<feature type="domain" description="Teneurin-like YD-shell" evidence="8">
    <location>
        <begin position="1616"/>
        <end position="1723"/>
    </location>
</feature>
<dbReference type="NCBIfam" id="TIGR03696">
    <property type="entry name" value="Rhs_assc_core"/>
    <property type="match status" value="1"/>
</dbReference>
<dbReference type="Proteomes" id="UP000182057">
    <property type="component" value="Unassembled WGS sequence"/>
</dbReference>
<dbReference type="InterPro" id="IPR022045">
    <property type="entry name" value="TcdB_toxin_mid/N"/>
</dbReference>
<dbReference type="NCBIfam" id="TIGR01643">
    <property type="entry name" value="YD_repeat_2x"/>
    <property type="match status" value="4"/>
</dbReference>
<dbReference type="PANTHER" id="PTHR32305:SF15">
    <property type="entry name" value="PROTEIN RHSA-RELATED"/>
    <property type="match status" value="1"/>
</dbReference>
<dbReference type="PANTHER" id="PTHR32305">
    <property type="match status" value="1"/>
</dbReference>
<evidence type="ECO:0000256" key="3">
    <source>
        <dbReference type="ARBA" id="ARBA00022729"/>
    </source>
</evidence>
<keyword evidence="4" id="KW-0677">Repeat</keyword>
<evidence type="ECO:0000259" key="7">
    <source>
        <dbReference type="Pfam" id="PF12256"/>
    </source>
</evidence>
<dbReference type="RefSeq" id="WP_081328232.1">
    <property type="nucleotide sequence ID" value="NZ_FMMM01000056.1"/>
</dbReference>
<feature type="transmembrane region" description="Helical" evidence="6">
    <location>
        <begin position="1764"/>
        <end position="1791"/>
    </location>
</feature>
<keyword evidence="3" id="KW-0732">Signal</keyword>
<dbReference type="Pfam" id="PF13517">
    <property type="entry name" value="FG-GAP_3"/>
    <property type="match status" value="1"/>
</dbReference>
<dbReference type="OrthoDB" id="6225685at2"/>
<gene>
    <name evidence="9" type="primary">wapA</name>
    <name evidence="9" type="ORF">TFUB20_01593</name>
</gene>
<dbReference type="EMBL" id="FMMM01000056">
    <property type="protein sequence ID" value="SCQ22094.1"/>
    <property type="molecule type" value="Genomic_DNA"/>
</dbReference>
<keyword evidence="2" id="KW-0964">Secreted</keyword>
<evidence type="ECO:0000259" key="8">
    <source>
        <dbReference type="Pfam" id="PF25023"/>
    </source>
</evidence>
<dbReference type="Pfam" id="PF03534">
    <property type="entry name" value="SpvB"/>
    <property type="match status" value="1"/>
</dbReference>
<dbReference type="GO" id="GO:0005737">
    <property type="term" value="C:cytoplasm"/>
    <property type="evidence" value="ECO:0007669"/>
    <property type="project" value="InterPro"/>
</dbReference>
<name>A0A1D3UPF4_TANFO</name>
<keyword evidence="5" id="KW-0843">Virulence</keyword>
<feature type="transmembrane region" description="Helical" evidence="6">
    <location>
        <begin position="1848"/>
        <end position="1869"/>
    </location>
</feature>
<evidence type="ECO:0000313" key="10">
    <source>
        <dbReference type="Proteomes" id="UP000182057"/>
    </source>
</evidence>
<dbReference type="InterPro" id="IPR013517">
    <property type="entry name" value="FG-GAP"/>
</dbReference>
<feature type="transmembrane region" description="Helical" evidence="6">
    <location>
        <begin position="1811"/>
        <end position="1836"/>
    </location>
</feature>
<keyword evidence="6" id="KW-0812">Transmembrane</keyword>
<evidence type="ECO:0000256" key="1">
    <source>
        <dbReference type="ARBA" id="ARBA00004613"/>
    </source>
</evidence>
<reference evidence="9 10" key="1">
    <citation type="submission" date="2016-09" db="EMBL/GenBank/DDBJ databases">
        <authorList>
            <person name="Capua I."/>
            <person name="De Benedictis P."/>
            <person name="Joannis T."/>
            <person name="Lombin L.H."/>
            <person name="Cattoli G."/>
        </authorList>
    </citation>
    <scope>NUCLEOTIDE SEQUENCE [LARGE SCALE GENOMIC DNA]</scope>
    <source>
        <strain evidence="9 10">UB20</strain>
    </source>
</reference>
<evidence type="ECO:0000256" key="4">
    <source>
        <dbReference type="ARBA" id="ARBA00022737"/>
    </source>
</evidence>
<protein>
    <submittedName>
        <fullName evidence="9">tRNA(Glu)-specific nuclease WapA</fullName>
        <ecNumber evidence="9">3.1.-.-</ecNumber>
    </submittedName>
</protein>
<dbReference type="InterPro" id="IPR056823">
    <property type="entry name" value="TEN-like_YD-shell"/>
</dbReference>
<comment type="subcellular location">
    <subcellularLocation>
        <location evidence="1">Secreted</location>
    </subcellularLocation>
</comment>
<keyword evidence="9" id="KW-0378">Hydrolase</keyword>
<keyword evidence="6" id="KW-1133">Transmembrane helix</keyword>
<dbReference type="InterPro" id="IPR006530">
    <property type="entry name" value="YD"/>
</dbReference>